<sequence>MINLRKIRCFLLILYLKIDKDNFYQMTQLFQKHSVYLIVSTNVVVRNLPPKIKYPPTSNNTKYTTL</sequence>
<dbReference type="Proteomes" id="UP000257240">
    <property type="component" value="Unassembled WGS sequence"/>
</dbReference>
<reference evidence="1 2" key="1">
    <citation type="journal article" date="2018" name="Nat. Biotechnol.">
        <title>A standardized bacterial taxonomy based on genome phylogeny substantially revises the tree of life.</title>
        <authorList>
            <person name="Parks D.H."/>
            <person name="Chuvochina M."/>
            <person name="Waite D.W."/>
            <person name="Rinke C."/>
            <person name="Skarshewski A."/>
            <person name="Chaumeil P.A."/>
            <person name="Hugenholtz P."/>
        </authorList>
    </citation>
    <scope>NUCLEOTIDE SEQUENCE [LARGE SCALE GENOMIC DNA]</scope>
    <source>
        <strain evidence="1">UBA12529</strain>
    </source>
</reference>
<accession>A0A3B8N2C3</accession>
<evidence type="ECO:0000313" key="1">
    <source>
        <dbReference type="EMBL" id="HAA83293.1"/>
    </source>
</evidence>
<gene>
    <name evidence="1" type="ORF">DCE01_00645</name>
</gene>
<proteinExistence type="predicted"/>
<comment type="caution">
    <text evidence="1">The sequence shown here is derived from an EMBL/GenBank/DDBJ whole genome shotgun (WGS) entry which is preliminary data.</text>
</comment>
<organism evidence="1 2">
    <name type="scientific">Thermodesulfobacterium commune</name>
    <dbReference type="NCBI Taxonomy" id="1741"/>
    <lineage>
        <taxon>Bacteria</taxon>
        <taxon>Pseudomonadati</taxon>
        <taxon>Thermodesulfobacteriota</taxon>
        <taxon>Thermodesulfobacteria</taxon>
        <taxon>Thermodesulfobacteriales</taxon>
        <taxon>Thermodesulfobacteriaceae</taxon>
        <taxon>Thermodesulfobacterium</taxon>
    </lineage>
</organism>
<protein>
    <submittedName>
        <fullName evidence="1">Uncharacterized protein</fullName>
    </submittedName>
</protein>
<evidence type="ECO:0000313" key="2">
    <source>
        <dbReference type="Proteomes" id="UP000257240"/>
    </source>
</evidence>
<dbReference type="AlphaFoldDB" id="A0A3B8N2C3"/>
<dbReference type="EMBL" id="DLVE01000009">
    <property type="protein sequence ID" value="HAA83293.1"/>
    <property type="molecule type" value="Genomic_DNA"/>
</dbReference>
<name>A0A3B8N2C3_9BACT</name>